<evidence type="ECO:0000313" key="1">
    <source>
        <dbReference type="EMBL" id="APU69253.1"/>
    </source>
</evidence>
<dbReference type="OrthoDB" id="1522162at2"/>
<dbReference type="InterPro" id="IPR001296">
    <property type="entry name" value="Glyco_trans_1"/>
</dbReference>
<dbReference type="EMBL" id="CP016359">
    <property type="protein sequence ID" value="APU69253.1"/>
    <property type="molecule type" value="Genomic_DNA"/>
</dbReference>
<dbReference type="SUPFAM" id="SSF53756">
    <property type="entry name" value="UDP-Glycosyltransferase/glycogen phosphorylase"/>
    <property type="match status" value="1"/>
</dbReference>
<dbReference type="PANTHER" id="PTHR12526">
    <property type="entry name" value="GLYCOSYLTRANSFERASE"/>
    <property type="match status" value="1"/>
</dbReference>
<dbReference type="Pfam" id="PF13439">
    <property type="entry name" value="Glyco_transf_4"/>
    <property type="match status" value="1"/>
</dbReference>
<dbReference type="RefSeq" id="WP_083644942.1">
    <property type="nucleotide sequence ID" value="NZ_AMRU01000007.1"/>
</dbReference>
<gene>
    <name evidence="1" type="ORF">GRFL_2529</name>
</gene>
<protein>
    <submittedName>
        <fullName evidence="1">Glycosyl transferase, group 1</fullName>
    </submittedName>
</protein>
<dbReference type="KEGG" id="gfl:GRFL_2529"/>
<dbReference type="GO" id="GO:0016757">
    <property type="term" value="F:glycosyltransferase activity"/>
    <property type="evidence" value="ECO:0007669"/>
    <property type="project" value="InterPro"/>
</dbReference>
<dbReference type="PANTHER" id="PTHR12526:SF630">
    <property type="entry name" value="GLYCOSYLTRANSFERASE"/>
    <property type="match status" value="1"/>
</dbReference>
<name>A0A1L7I7T2_9FLAO</name>
<accession>A0A1L7I7T2</accession>
<dbReference type="InterPro" id="IPR028098">
    <property type="entry name" value="Glyco_trans_4-like_N"/>
</dbReference>
<keyword evidence="1" id="KW-0808">Transferase</keyword>
<dbReference type="Gene3D" id="3.40.50.2000">
    <property type="entry name" value="Glycogen Phosphorylase B"/>
    <property type="match status" value="2"/>
</dbReference>
<organism evidence="1 2">
    <name type="scientific">Christiangramia flava JLT2011</name>
    <dbReference type="NCBI Taxonomy" id="1229726"/>
    <lineage>
        <taxon>Bacteria</taxon>
        <taxon>Pseudomonadati</taxon>
        <taxon>Bacteroidota</taxon>
        <taxon>Flavobacteriia</taxon>
        <taxon>Flavobacteriales</taxon>
        <taxon>Flavobacteriaceae</taxon>
        <taxon>Christiangramia</taxon>
    </lineage>
</organism>
<proteinExistence type="predicted"/>
<reference evidence="1 2" key="1">
    <citation type="submission" date="2016-07" db="EMBL/GenBank/DDBJ databases">
        <title>Multi-omics approach to identify versatile polysaccharide utilization systems of a marine flavobacterium Gramella flava.</title>
        <authorList>
            <person name="Tang K."/>
        </authorList>
    </citation>
    <scope>NUCLEOTIDE SEQUENCE [LARGE SCALE GENOMIC DNA]</scope>
    <source>
        <strain evidence="1 2">JLT2011</strain>
    </source>
</reference>
<sequence>MNILHLSTVKTWGGGEQHIENLCLELQKLGVRSKVLLTENARFEEKLSNAGIAYAVAPLRKNVDPRYIFKIITICKNESIDLLHLHDPNAITLAIIASKLTKLPEFIFSKKTSYPIKNRQQTLYKYNSSKIAKILCVSEETKKISARRIKNQQKLVTIYHGCNVSRLQLNEMDLRKKLQLPSHIVIVGMIANHIKAKDLSTFIRIIEEIVNKQKKTNFHFVQIGEFTEHTGRFQQEISERHLENHVSFLGYVPNASGLIPQFDISLLTSNSEGLPQFLYESFYYKVPVLSTNVGGIPEIITNNENGFLSEAGDFQDLARKLVVLAEDSELRRKFAENAHQKLIHNFTSEQMARQTLEEYKKIIDGKV</sequence>
<dbReference type="Pfam" id="PF00534">
    <property type="entry name" value="Glycos_transf_1"/>
    <property type="match status" value="1"/>
</dbReference>
<evidence type="ECO:0000313" key="2">
    <source>
        <dbReference type="Proteomes" id="UP000186230"/>
    </source>
</evidence>
<dbReference type="Proteomes" id="UP000186230">
    <property type="component" value="Chromosome"/>
</dbReference>
<dbReference type="STRING" id="1229726.GRFL_2529"/>
<keyword evidence="2" id="KW-1185">Reference proteome</keyword>
<dbReference type="AlphaFoldDB" id="A0A1L7I7T2"/>